<gene>
    <name evidence="3" type="ORF">LEP1GSC036_1933</name>
</gene>
<organism evidence="3 4">
    <name type="scientific">Leptospira weilii str. 2006001853</name>
    <dbReference type="NCBI Taxonomy" id="1001589"/>
    <lineage>
        <taxon>Bacteria</taxon>
        <taxon>Pseudomonadati</taxon>
        <taxon>Spirochaetota</taxon>
        <taxon>Spirochaetia</taxon>
        <taxon>Leptospirales</taxon>
        <taxon>Leptospiraceae</taxon>
        <taxon>Leptospira</taxon>
    </lineage>
</organism>
<dbReference type="InterPro" id="IPR002762">
    <property type="entry name" value="CbiX-like"/>
</dbReference>
<comment type="caution">
    <text evidence="3">The sequence shown here is derived from an EMBL/GenBank/DDBJ whole genome shotgun (WGS) entry which is preliminary data.</text>
</comment>
<evidence type="ECO:0000313" key="3">
    <source>
        <dbReference type="EMBL" id="EKR62210.1"/>
    </source>
</evidence>
<dbReference type="SUPFAM" id="SSF53800">
    <property type="entry name" value="Chelatase"/>
    <property type="match status" value="1"/>
</dbReference>
<dbReference type="EMBL" id="AFLV02000082">
    <property type="protein sequence ID" value="EKR62210.1"/>
    <property type="molecule type" value="Genomic_DNA"/>
</dbReference>
<evidence type="ECO:0000313" key="4">
    <source>
        <dbReference type="Proteomes" id="UP000001338"/>
    </source>
</evidence>
<protein>
    <submittedName>
        <fullName evidence="3">Sirohydrochlorin cobaltochelatase-like protein</fullName>
    </submittedName>
</protein>
<reference evidence="3 4" key="1">
    <citation type="submission" date="2012-10" db="EMBL/GenBank/DDBJ databases">
        <authorList>
            <person name="Harkins D.M."/>
            <person name="Durkin A.S."/>
            <person name="Brinkac L.M."/>
            <person name="Haft D.H."/>
            <person name="Selengut J.D."/>
            <person name="Sanka R."/>
            <person name="DePew J."/>
            <person name="Purushe J."/>
            <person name="Whelen A.C."/>
            <person name="Vinetz J.M."/>
            <person name="Sutton G.G."/>
            <person name="Nierman W.C."/>
            <person name="Fouts D.E."/>
        </authorList>
    </citation>
    <scope>NUCLEOTIDE SEQUENCE [LARGE SCALE GENOMIC DNA]</scope>
    <source>
        <strain evidence="3 4">2006001853</strain>
    </source>
</reference>
<name>A0A828YWT4_9LEPT</name>
<dbReference type="Gene3D" id="3.40.50.1400">
    <property type="match status" value="1"/>
</dbReference>
<dbReference type="Pfam" id="PF01903">
    <property type="entry name" value="CbiX"/>
    <property type="match status" value="1"/>
</dbReference>
<keyword evidence="1" id="KW-0479">Metal-binding</keyword>
<dbReference type="GO" id="GO:0016829">
    <property type="term" value="F:lyase activity"/>
    <property type="evidence" value="ECO:0007669"/>
    <property type="project" value="UniProtKB-KW"/>
</dbReference>
<dbReference type="Proteomes" id="UP000001338">
    <property type="component" value="Unassembled WGS sequence"/>
</dbReference>
<keyword evidence="2" id="KW-0456">Lyase</keyword>
<accession>A0A828YWT4</accession>
<evidence type="ECO:0000256" key="1">
    <source>
        <dbReference type="ARBA" id="ARBA00022723"/>
    </source>
</evidence>
<dbReference type="AlphaFoldDB" id="A0A828YWT4"/>
<dbReference type="GO" id="GO:0046872">
    <property type="term" value="F:metal ion binding"/>
    <property type="evidence" value="ECO:0007669"/>
    <property type="project" value="UniProtKB-KW"/>
</dbReference>
<evidence type="ECO:0000256" key="2">
    <source>
        <dbReference type="ARBA" id="ARBA00023239"/>
    </source>
</evidence>
<proteinExistence type="predicted"/>
<sequence length="87" mass="10351">MEFAKTKNRILIFPLFLFASNHVKNDIPLILSDLKEKFPNHRFISAMPLGIHENIIRFEVGDTYVFLPRVRKRLLFVSLKKQIHLYL</sequence>